<dbReference type="Pfam" id="PF03966">
    <property type="entry name" value="Trm112p"/>
    <property type="match status" value="1"/>
</dbReference>
<dbReference type="Proteomes" id="UP000027100">
    <property type="component" value="Unassembled WGS sequence"/>
</dbReference>
<organism evidence="2 3">
    <name type="scientific">Hyphomonas polymorpha PS728</name>
    <dbReference type="NCBI Taxonomy" id="1280954"/>
    <lineage>
        <taxon>Bacteria</taxon>
        <taxon>Pseudomonadati</taxon>
        <taxon>Pseudomonadota</taxon>
        <taxon>Alphaproteobacteria</taxon>
        <taxon>Hyphomonadales</taxon>
        <taxon>Hyphomonadaceae</taxon>
        <taxon>Hyphomonas</taxon>
    </lineage>
</organism>
<evidence type="ECO:0000256" key="1">
    <source>
        <dbReference type="HAMAP-Rule" id="MF_01187"/>
    </source>
</evidence>
<reference evidence="2 3" key="1">
    <citation type="journal article" date="2014" name="Antonie Van Leeuwenhoek">
        <title>Hyphomonas beringensis sp. nov. and Hyphomonas chukchiensis sp. nov., isolated from surface seawater of the Bering Sea and Chukchi Sea.</title>
        <authorList>
            <person name="Li C."/>
            <person name="Lai Q."/>
            <person name="Li G."/>
            <person name="Dong C."/>
            <person name="Wang J."/>
            <person name="Liao Y."/>
            <person name="Shao Z."/>
        </authorList>
    </citation>
    <scope>NUCLEOTIDE SEQUENCE [LARGE SCALE GENOMIC DNA]</scope>
    <source>
        <strain evidence="2 3">PS728</strain>
    </source>
</reference>
<dbReference type="EMBL" id="ARYM01000009">
    <property type="protein sequence ID" value="KCZ98700.1"/>
    <property type="molecule type" value="Genomic_DNA"/>
</dbReference>
<sequence length="82" mass="9077">MSELPGGAPKDEIVPFEHNGVDPRLLETLICPLTRQPLAYDRARNELVSKNARLAYPIRGGIPIMLPEEARDLDEAEEAAEP</sequence>
<dbReference type="eggNOG" id="COG2835">
    <property type="taxonomic scope" value="Bacteria"/>
</dbReference>
<name>A0A062VJD6_9PROT</name>
<dbReference type="AlphaFoldDB" id="A0A062VJD6"/>
<evidence type="ECO:0000313" key="2">
    <source>
        <dbReference type="EMBL" id="KCZ98700.1"/>
    </source>
</evidence>
<dbReference type="RefSeq" id="WP_051612476.1">
    <property type="nucleotide sequence ID" value="NZ_ARYM01000009.1"/>
</dbReference>
<accession>A0A062VJD6</accession>
<evidence type="ECO:0000313" key="3">
    <source>
        <dbReference type="Proteomes" id="UP000027100"/>
    </source>
</evidence>
<dbReference type="SUPFAM" id="SSF158997">
    <property type="entry name" value="Trm112p-like"/>
    <property type="match status" value="1"/>
</dbReference>
<dbReference type="PANTHER" id="PTHR33505">
    <property type="entry name" value="ZGC:162634"/>
    <property type="match status" value="1"/>
</dbReference>
<gene>
    <name evidence="2" type="ORF">HPO_09098</name>
</gene>
<dbReference type="InterPro" id="IPR005651">
    <property type="entry name" value="Trm112-like"/>
</dbReference>
<comment type="similarity">
    <text evidence="1">Belongs to the UPF0434 family.</text>
</comment>
<keyword evidence="3" id="KW-1185">Reference proteome</keyword>
<dbReference type="PATRIC" id="fig|1280954.3.peg.1842"/>
<dbReference type="STRING" id="1280954.HPO_09098"/>
<comment type="caution">
    <text evidence="2">The sequence shown here is derived from an EMBL/GenBank/DDBJ whole genome shotgun (WGS) entry which is preliminary data.</text>
</comment>
<dbReference type="OrthoDB" id="9812205at2"/>
<dbReference type="HAMAP" id="MF_01187">
    <property type="entry name" value="UPF0434"/>
    <property type="match status" value="1"/>
</dbReference>
<proteinExistence type="inferred from homology"/>
<dbReference type="GO" id="GO:0005829">
    <property type="term" value="C:cytosol"/>
    <property type="evidence" value="ECO:0007669"/>
    <property type="project" value="TreeGrafter"/>
</dbReference>
<protein>
    <recommendedName>
        <fullName evidence="1">UPF0434 protein HPO_09098</fullName>
    </recommendedName>
</protein>
<dbReference type="PANTHER" id="PTHR33505:SF4">
    <property type="entry name" value="PROTEIN PREY, MITOCHONDRIAL"/>
    <property type="match status" value="1"/>
</dbReference>
<dbReference type="Gene3D" id="2.20.25.10">
    <property type="match status" value="1"/>
</dbReference>